<dbReference type="Proteomes" id="UP000613740">
    <property type="component" value="Unassembled WGS sequence"/>
</dbReference>
<sequence>MPHLGKPHLPSTACFKGIEVFAGSKLHTLTATPEEWVGGQLRLSHTSSLQRLTQLRELRIDLFLYGDPDINLGQAVDDAALPGTEDDASLRAELHLDTVEALSALRRLVISPPAGLQSVSIWCGSKACIGMQTAMMP</sequence>
<evidence type="ECO:0000313" key="1">
    <source>
        <dbReference type="EMBL" id="KAG2454747.1"/>
    </source>
</evidence>
<organism evidence="1 2">
    <name type="scientific">Chlamydomonas schloesseri</name>
    <dbReference type="NCBI Taxonomy" id="2026947"/>
    <lineage>
        <taxon>Eukaryota</taxon>
        <taxon>Viridiplantae</taxon>
        <taxon>Chlorophyta</taxon>
        <taxon>core chlorophytes</taxon>
        <taxon>Chlorophyceae</taxon>
        <taxon>CS clade</taxon>
        <taxon>Chlamydomonadales</taxon>
        <taxon>Chlamydomonadaceae</taxon>
        <taxon>Chlamydomonas</taxon>
    </lineage>
</organism>
<gene>
    <name evidence="1" type="ORF">HYH02_000582</name>
</gene>
<evidence type="ECO:0000313" key="2">
    <source>
        <dbReference type="Proteomes" id="UP000613740"/>
    </source>
</evidence>
<protein>
    <submittedName>
        <fullName evidence="1">Uncharacterized protein</fullName>
    </submittedName>
</protein>
<reference evidence="1" key="1">
    <citation type="journal article" date="2020" name="bioRxiv">
        <title>Comparative genomics of Chlamydomonas.</title>
        <authorList>
            <person name="Craig R.J."/>
            <person name="Hasan A.R."/>
            <person name="Ness R.W."/>
            <person name="Keightley P.D."/>
        </authorList>
    </citation>
    <scope>NUCLEOTIDE SEQUENCE</scope>
    <source>
        <strain evidence="1">CCAP 11/173</strain>
    </source>
</reference>
<accession>A0A836BCR6</accession>
<dbReference type="AlphaFoldDB" id="A0A836BCR6"/>
<dbReference type="EMBL" id="JAEHOD010000001">
    <property type="protein sequence ID" value="KAG2454747.1"/>
    <property type="molecule type" value="Genomic_DNA"/>
</dbReference>
<proteinExistence type="predicted"/>
<name>A0A836BCR6_9CHLO</name>
<keyword evidence="2" id="KW-1185">Reference proteome</keyword>
<comment type="caution">
    <text evidence="1">The sequence shown here is derived from an EMBL/GenBank/DDBJ whole genome shotgun (WGS) entry which is preliminary data.</text>
</comment>